<name>A0A1P8UHJ8_9GAMM</name>
<evidence type="ECO:0000256" key="4">
    <source>
        <dbReference type="ARBA" id="ARBA00022679"/>
    </source>
</evidence>
<dbReference type="InterPro" id="IPR050088">
    <property type="entry name" value="IspD/TarI_cytidylyltransf_bact"/>
</dbReference>
<reference evidence="8 9" key="1">
    <citation type="submission" date="2017-01" db="EMBL/GenBank/DDBJ databases">
        <title>Draft sequence of Acidihalobacter ferrooxidans strain DSM 14175 (strain V8).</title>
        <authorList>
            <person name="Khaleque H.N."/>
            <person name="Ramsay J.P."/>
            <person name="Murphy R.J.T."/>
            <person name="Kaksonen A.H."/>
            <person name="Boxall N.J."/>
            <person name="Watkin E.L.J."/>
        </authorList>
    </citation>
    <scope>NUCLEOTIDE SEQUENCE [LARGE SCALE GENOMIC DNA]</scope>
    <source>
        <strain evidence="8 9">V8</strain>
    </source>
</reference>
<dbReference type="NCBIfam" id="TIGR00453">
    <property type="entry name" value="ispD"/>
    <property type="match status" value="1"/>
</dbReference>
<dbReference type="RefSeq" id="WP_076836941.1">
    <property type="nucleotide sequence ID" value="NZ_CP019434.1"/>
</dbReference>
<dbReference type="PROSITE" id="PS01295">
    <property type="entry name" value="ISPD"/>
    <property type="match status" value="1"/>
</dbReference>
<dbReference type="SUPFAM" id="SSF53448">
    <property type="entry name" value="Nucleotide-diphospho-sugar transferases"/>
    <property type="match status" value="1"/>
</dbReference>
<feature type="site" description="Positions MEP for the nucleophilic attack" evidence="7">
    <location>
        <position position="158"/>
    </location>
</feature>
<dbReference type="GO" id="GO:0050518">
    <property type="term" value="F:2-C-methyl-D-erythritol 4-phosphate cytidylyltransferase activity"/>
    <property type="evidence" value="ECO:0007669"/>
    <property type="project" value="UniProtKB-UniRule"/>
</dbReference>
<accession>A0A1P8UHJ8</accession>
<dbReference type="Pfam" id="PF01128">
    <property type="entry name" value="IspD"/>
    <property type="match status" value="1"/>
</dbReference>
<comment type="similarity">
    <text evidence="3 7">Belongs to the IspD/TarI cytidylyltransferase family. IspD subfamily.</text>
</comment>
<evidence type="ECO:0000256" key="5">
    <source>
        <dbReference type="ARBA" id="ARBA00022695"/>
    </source>
</evidence>
<protein>
    <recommendedName>
        <fullName evidence="7">2-C-methyl-D-erythritol 4-phosphate cytidylyltransferase</fullName>
        <ecNumber evidence="7">2.7.7.60</ecNumber>
    </recommendedName>
    <alternativeName>
        <fullName evidence="7">4-diphosphocytidyl-2C-methyl-D-erythritol synthase</fullName>
    </alternativeName>
    <alternativeName>
        <fullName evidence="7">MEP cytidylyltransferase</fullName>
        <shortName evidence="7">MCT</shortName>
    </alternativeName>
</protein>
<dbReference type="PANTHER" id="PTHR32125">
    <property type="entry name" value="2-C-METHYL-D-ERYTHRITOL 4-PHOSPHATE CYTIDYLYLTRANSFERASE, CHLOROPLASTIC"/>
    <property type="match status" value="1"/>
</dbReference>
<dbReference type="UniPathway" id="UPA00056">
    <property type="reaction ID" value="UER00093"/>
</dbReference>
<dbReference type="OrthoDB" id="9806837at2"/>
<gene>
    <name evidence="7" type="primary">ispD</name>
    <name evidence="8" type="ORF">BW247_09485</name>
</gene>
<feature type="site" description="Transition state stabilizer" evidence="7">
    <location>
        <position position="18"/>
    </location>
</feature>
<dbReference type="FunFam" id="3.90.550.10:FF:000003">
    <property type="entry name" value="2-C-methyl-D-erythritol 4-phosphate cytidylyltransferase"/>
    <property type="match status" value="1"/>
</dbReference>
<dbReference type="CDD" id="cd02516">
    <property type="entry name" value="CDP-ME_synthetase"/>
    <property type="match status" value="1"/>
</dbReference>
<dbReference type="GO" id="GO:0019288">
    <property type="term" value="P:isopentenyl diphosphate biosynthetic process, methylerythritol 4-phosphate pathway"/>
    <property type="evidence" value="ECO:0007669"/>
    <property type="project" value="UniProtKB-UniRule"/>
</dbReference>
<dbReference type="InterPro" id="IPR034683">
    <property type="entry name" value="IspD/TarI"/>
</dbReference>
<keyword evidence="5 7" id="KW-0548">Nucleotidyltransferase</keyword>
<dbReference type="EMBL" id="CP019434">
    <property type="protein sequence ID" value="APZ43300.1"/>
    <property type="molecule type" value="Genomic_DNA"/>
</dbReference>
<keyword evidence="6 7" id="KW-0414">Isoprene biosynthesis</keyword>
<keyword evidence="9" id="KW-1185">Reference proteome</keyword>
<dbReference type="AlphaFoldDB" id="A0A1P8UHJ8"/>
<dbReference type="InterPro" id="IPR001228">
    <property type="entry name" value="IspD"/>
</dbReference>
<dbReference type="HAMAP" id="MF_00108">
    <property type="entry name" value="IspD"/>
    <property type="match status" value="1"/>
</dbReference>
<organism evidence="8 9">
    <name type="scientific">Acidihalobacter ferrooxydans</name>
    <dbReference type="NCBI Taxonomy" id="1765967"/>
    <lineage>
        <taxon>Bacteria</taxon>
        <taxon>Pseudomonadati</taxon>
        <taxon>Pseudomonadota</taxon>
        <taxon>Gammaproteobacteria</taxon>
        <taxon>Chromatiales</taxon>
        <taxon>Ectothiorhodospiraceae</taxon>
        <taxon>Acidihalobacter</taxon>
    </lineage>
</organism>
<dbReference type="Proteomes" id="UP000243807">
    <property type="component" value="Chromosome"/>
</dbReference>
<dbReference type="InterPro" id="IPR029044">
    <property type="entry name" value="Nucleotide-diphossugar_trans"/>
</dbReference>
<feature type="site" description="Transition state stabilizer" evidence="7">
    <location>
        <position position="25"/>
    </location>
</feature>
<dbReference type="Gene3D" id="3.90.550.10">
    <property type="entry name" value="Spore Coat Polysaccharide Biosynthesis Protein SpsA, Chain A"/>
    <property type="match status" value="1"/>
</dbReference>
<evidence type="ECO:0000313" key="9">
    <source>
        <dbReference type="Proteomes" id="UP000243807"/>
    </source>
</evidence>
<dbReference type="PANTHER" id="PTHR32125:SF4">
    <property type="entry name" value="2-C-METHYL-D-ERYTHRITOL 4-PHOSPHATE CYTIDYLYLTRANSFERASE, CHLOROPLASTIC"/>
    <property type="match status" value="1"/>
</dbReference>
<evidence type="ECO:0000256" key="7">
    <source>
        <dbReference type="HAMAP-Rule" id="MF_00108"/>
    </source>
</evidence>
<evidence type="ECO:0000313" key="8">
    <source>
        <dbReference type="EMBL" id="APZ43300.1"/>
    </source>
</evidence>
<comment type="function">
    <text evidence="7">Catalyzes the formation of 4-diphosphocytidyl-2-C-methyl-D-erythritol from CTP and 2-C-methyl-D-erythritol 4-phosphate (MEP).</text>
</comment>
<evidence type="ECO:0000256" key="2">
    <source>
        <dbReference type="ARBA" id="ARBA00004787"/>
    </source>
</evidence>
<dbReference type="EC" id="2.7.7.60" evidence="7"/>
<keyword evidence="4 7" id="KW-0808">Transferase</keyword>
<dbReference type="STRING" id="1765967.BW247_09485"/>
<proteinExistence type="inferred from homology"/>
<comment type="pathway">
    <text evidence="2 7">Isoprenoid biosynthesis; isopentenyl diphosphate biosynthesis via DXP pathway; isopentenyl diphosphate from 1-deoxy-D-xylulose 5-phosphate: step 2/6.</text>
</comment>
<evidence type="ECO:0000256" key="6">
    <source>
        <dbReference type="ARBA" id="ARBA00023229"/>
    </source>
</evidence>
<dbReference type="KEGG" id="afy:BW247_09485"/>
<evidence type="ECO:0000256" key="1">
    <source>
        <dbReference type="ARBA" id="ARBA00001282"/>
    </source>
</evidence>
<feature type="site" description="Positions MEP for the nucleophilic attack" evidence="7">
    <location>
        <position position="214"/>
    </location>
</feature>
<dbReference type="InterPro" id="IPR018294">
    <property type="entry name" value="ISPD_synthase_CS"/>
</dbReference>
<sequence length="232" mass="25197">MSTPVFWIVIPAAGVGSRMGADKPKQYLELAGRTVIERTLDCFLGHPRIAGIVVAISADDPFWPVLECAADPRIVRAPGGRERVDSVRSALDLLLPSAAPADWVLVHDAARPLLAGDDLQRLIDALQDDPVGGILATPARDTMKRVDGSGAIDCTVDRSTLWHALTPQMFRFGLLRECLARAAEAGWTLTDEASAIEAAGMHPRVVEGRADNLKITRPEDMLYAQWLLSQRT</sequence>
<evidence type="ECO:0000256" key="3">
    <source>
        <dbReference type="ARBA" id="ARBA00009789"/>
    </source>
</evidence>
<comment type="catalytic activity">
    <reaction evidence="1 7">
        <text>2-C-methyl-D-erythritol 4-phosphate + CTP + H(+) = 4-CDP-2-C-methyl-D-erythritol + diphosphate</text>
        <dbReference type="Rhea" id="RHEA:13429"/>
        <dbReference type="ChEBI" id="CHEBI:15378"/>
        <dbReference type="ChEBI" id="CHEBI:33019"/>
        <dbReference type="ChEBI" id="CHEBI:37563"/>
        <dbReference type="ChEBI" id="CHEBI:57823"/>
        <dbReference type="ChEBI" id="CHEBI:58262"/>
        <dbReference type="EC" id="2.7.7.60"/>
    </reaction>
</comment>